<feature type="binding site" evidence="5">
    <location>
        <begin position="137"/>
        <end position="138"/>
    </location>
    <ligand>
        <name>ATP</name>
        <dbReference type="ChEBI" id="CHEBI:30616"/>
    </ligand>
</feature>
<dbReference type="InterPro" id="IPR006259">
    <property type="entry name" value="Adenyl_kin_sub"/>
</dbReference>
<reference evidence="8 9" key="1">
    <citation type="submission" date="2018-03" db="EMBL/GenBank/DDBJ databases">
        <title>A parallel universe: an anciently diverged bacterial symbiosis in a Hawaiian planthopper (Hemiptera: Cixiidae) reveals rearranged nutritional responsibilities.</title>
        <authorList>
            <person name="Bennett G."/>
            <person name="Mao M."/>
        </authorList>
    </citation>
    <scope>NUCLEOTIDE SEQUENCE [LARGE SCALE GENOMIC DNA]</scope>
    <source>
        <strain evidence="8 9">OLIH</strain>
    </source>
</reference>
<keyword evidence="5 7" id="KW-0067">ATP-binding</keyword>
<feature type="binding site" evidence="5">
    <location>
        <position position="97"/>
    </location>
    <ligand>
        <name>AMP</name>
        <dbReference type="ChEBI" id="CHEBI:456215"/>
    </ligand>
</feature>
<evidence type="ECO:0000313" key="8">
    <source>
        <dbReference type="EMBL" id="AXN01998.1"/>
    </source>
</evidence>
<feature type="binding site" evidence="5">
    <location>
        <begin position="62"/>
        <end position="64"/>
    </location>
    <ligand>
        <name>AMP</name>
        <dbReference type="ChEBI" id="CHEBI:456215"/>
    </ligand>
</feature>
<dbReference type="GO" id="GO:0005737">
    <property type="term" value="C:cytoplasm"/>
    <property type="evidence" value="ECO:0007669"/>
    <property type="project" value="UniProtKB-SubCell"/>
</dbReference>
<protein>
    <recommendedName>
        <fullName evidence="5 7">Adenylate kinase</fullName>
        <shortName evidence="5">AK</shortName>
        <ecNumber evidence="5 7">2.7.4.3</ecNumber>
    </recommendedName>
    <alternativeName>
        <fullName evidence="5">ATP-AMP transphosphorylase</fullName>
    </alternativeName>
    <alternativeName>
        <fullName evidence="5">ATP:AMP phosphotransferase</fullName>
    </alternativeName>
    <alternativeName>
        <fullName evidence="5">Adenylate monophosphate kinase</fullName>
    </alternativeName>
</protein>
<keyword evidence="4 5" id="KW-0418">Kinase</keyword>
<comment type="similarity">
    <text evidence="5 6">Belongs to the adenylate kinase family.</text>
</comment>
<dbReference type="SUPFAM" id="SSF52540">
    <property type="entry name" value="P-loop containing nucleoside triphosphate hydrolases"/>
    <property type="match status" value="1"/>
</dbReference>
<comment type="function">
    <text evidence="5">Catalyzes the reversible transfer of the terminal phosphate group between ATP and AMP. Plays an important role in cellular energy homeostasis and in adenine nucleotide metabolism.</text>
</comment>
<feature type="region of interest" description="NMP" evidence="5">
    <location>
        <begin position="35"/>
        <end position="64"/>
    </location>
</feature>
<dbReference type="PANTHER" id="PTHR23359">
    <property type="entry name" value="NUCLEOTIDE KINASE"/>
    <property type="match status" value="1"/>
</dbReference>
<gene>
    <name evidence="5" type="primary">adk</name>
    <name evidence="8" type="ORF">C9I82_016</name>
</gene>
<keyword evidence="2 5" id="KW-0545">Nucleotide biosynthesis</keyword>
<feature type="binding site" evidence="5">
    <location>
        <begin position="90"/>
        <end position="93"/>
    </location>
    <ligand>
        <name>AMP</name>
        <dbReference type="ChEBI" id="CHEBI:456215"/>
    </ligand>
</feature>
<feature type="binding site" evidence="5">
    <location>
        <position position="36"/>
    </location>
    <ligand>
        <name>AMP</name>
        <dbReference type="ChEBI" id="CHEBI:456215"/>
    </ligand>
</feature>
<keyword evidence="9" id="KW-1185">Reference proteome</keyword>
<dbReference type="PROSITE" id="PS00113">
    <property type="entry name" value="ADENYLATE_KINASE"/>
    <property type="match status" value="1"/>
</dbReference>
<evidence type="ECO:0000256" key="5">
    <source>
        <dbReference type="HAMAP-Rule" id="MF_00235"/>
    </source>
</evidence>
<evidence type="ECO:0000256" key="2">
    <source>
        <dbReference type="ARBA" id="ARBA00022727"/>
    </source>
</evidence>
<dbReference type="GO" id="GO:0005524">
    <property type="term" value="F:ATP binding"/>
    <property type="evidence" value="ECO:0007669"/>
    <property type="project" value="UniProtKB-UniRule"/>
</dbReference>
<dbReference type="GO" id="GO:0044209">
    <property type="term" value="P:AMP salvage"/>
    <property type="evidence" value="ECO:0007669"/>
    <property type="project" value="UniProtKB-UniRule"/>
</dbReference>
<keyword evidence="1 5" id="KW-0808">Transferase</keyword>
<evidence type="ECO:0000256" key="7">
    <source>
        <dbReference type="RuleBase" id="RU003331"/>
    </source>
</evidence>
<evidence type="ECO:0000256" key="6">
    <source>
        <dbReference type="RuleBase" id="RU003330"/>
    </source>
</evidence>
<dbReference type="HAMAP" id="MF_00235">
    <property type="entry name" value="Adenylate_kinase_Adk"/>
    <property type="match status" value="1"/>
</dbReference>
<name>A0A346DZ43_9ENTR</name>
<dbReference type="Pfam" id="PF00406">
    <property type="entry name" value="ADK"/>
    <property type="match status" value="1"/>
</dbReference>
<feature type="binding site" evidence="5">
    <location>
        <position position="168"/>
    </location>
    <ligand>
        <name>AMP</name>
        <dbReference type="ChEBI" id="CHEBI:456215"/>
    </ligand>
</feature>
<evidence type="ECO:0000256" key="3">
    <source>
        <dbReference type="ARBA" id="ARBA00022741"/>
    </source>
</evidence>
<dbReference type="InterPro" id="IPR033690">
    <property type="entry name" value="Adenylat_kinase_CS"/>
</dbReference>
<evidence type="ECO:0000313" key="9">
    <source>
        <dbReference type="Proteomes" id="UP000256856"/>
    </source>
</evidence>
<comment type="subcellular location">
    <subcellularLocation>
        <location evidence="5 7">Cytoplasm</location>
    </subcellularLocation>
</comment>
<dbReference type="NCBIfam" id="TIGR01351">
    <property type="entry name" value="adk"/>
    <property type="match status" value="1"/>
</dbReference>
<dbReference type="AlphaFoldDB" id="A0A346DZ43"/>
<dbReference type="UniPathway" id="UPA00588">
    <property type="reaction ID" value="UER00649"/>
</dbReference>
<feature type="binding site" evidence="5">
    <location>
        <position position="41"/>
    </location>
    <ligand>
        <name>AMP</name>
        <dbReference type="ChEBI" id="CHEBI:456215"/>
    </ligand>
</feature>
<feature type="binding site" evidence="5">
    <location>
        <position position="201"/>
    </location>
    <ligand>
        <name>ATP</name>
        <dbReference type="ChEBI" id="CHEBI:30616"/>
    </ligand>
</feature>
<feature type="binding site" evidence="5">
    <location>
        <begin position="15"/>
        <end position="20"/>
    </location>
    <ligand>
        <name>ATP</name>
        <dbReference type="ChEBI" id="CHEBI:30616"/>
    </ligand>
</feature>
<proteinExistence type="inferred from homology"/>
<dbReference type="InterPro" id="IPR000850">
    <property type="entry name" value="Adenylat/UMP-CMP_kin"/>
</dbReference>
<comment type="domain">
    <text evidence="5">Consists of three domains, a large central CORE domain and two small peripheral domains, NMPbind and LID, which undergo movements during catalysis. The LID domain closes over the site of phosphoryl transfer upon ATP binding. Assembling and dissambling the active center during each catalytic cycle provides an effective means to prevent ATP hydrolysis.</text>
</comment>
<dbReference type="KEGG" id="ppet:C9I82_016"/>
<feature type="binding site" evidence="5">
    <location>
        <position position="157"/>
    </location>
    <ligand>
        <name>AMP</name>
        <dbReference type="ChEBI" id="CHEBI:456215"/>
    </ligand>
</feature>
<comment type="caution">
    <text evidence="5">Lacks conserved residue(s) required for the propagation of feature annotation.</text>
</comment>
<dbReference type="Gene3D" id="3.40.50.300">
    <property type="entry name" value="P-loop containing nucleotide triphosphate hydrolases"/>
    <property type="match status" value="1"/>
</dbReference>
<comment type="pathway">
    <text evidence="5">Purine metabolism; AMP biosynthesis via salvage pathway; AMP from ADP: step 1/1.</text>
</comment>
<dbReference type="EMBL" id="CP028374">
    <property type="protein sequence ID" value="AXN01998.1"/>
    <property type="molecule type" value="Genomic_DNA"/>
</dbReference>
<keyword evidence="3 5" id="KW-0547">Nucleotide-binding</keyword>
<keyword evidence="5" id="KW-0963">Cytoplasm</keyword>
<dbReference type="Proteomes" id="UP000256856">
    <property type="component" value="Chromosome"/>
</dbReference>
<sequence length="216" mass="24890">MSAIIMNIILFGAPGVGKGTQAKFISKKYNIKIISTGDILRNEINKNTILGKKISNVINSGKLINDKLIIKIIKKYILKNNLKNKILLDGFPRTIEQAYSIDNIGLNITYVFELIALHNTLIKRILGRRIDSSSGKTYHVKNILKKRKISKDKLTIRRDDNIKTAKKRIKIYLKNQKKIIDFYKKKSINKKIKFHKIDCNKTIKEINENISKILDI</sequence>
<dbReference type="InterPro" id="IPR027417">
    <property type="entry name" value="P-loop_NTPase"/>
</dbReference>
<evidence type="ECO:0000256" key="1">
    <source>
        <dbReference type="ARBA" id="ARBA00022679"/>
    </source>
</evidence>
<comment type="catalytic activity">
    <reaction evidence="5 7">
        <text>AMP + ATP = 2 ADP</text>
        <dbReference type="Rhea" id="RHEA:12973"/>
        <dbReference type="ChEBI" id="CHEBI:30616"/>
        <dbReference type="ChEBI" id="CHEBI:456215"/>
        <dbReference type="ChEBI" id="CHEBI:456216"/>
        <dbReference type="EC" id="2.7.4.3"/>
    </reaction>
</comment>
<accession>A0A346DZ43</accession>
<dbReference type="PRINTS" id="PR00094">
    <property type="entry name" value="ADENYLTKNASE"/>
</dbReference>
<organism evidence="8 9">
    <name type="scientific">Candidatus Purcelliella pentastirinorum</name>
    <dbReference type="NCBI Taxonomy" id="472834"/>
    <lineage>
        <taxon>Bacteria</taxon>
        <taxon>Pseudomonadati</taxon>
        <taxon>Pseudomonadota</taxon>
        <taxon>Gammaproteobacteria</taxon>
        <taxon>Enterobacterales</taxon>
        <taxon>Enterobacteriaceae</taxon>
        <taxon>Candidatus Purcelliella</taxon>
    </lineage>
</organism>
<dbReference type="CDD" id="cd01428">
    <property type="entry name" value="ADK"/>
    <property type="match status" value="1"/>
</dbReference>
<feature type="binding site" evidence="5">
    <location>
        <position position="128"/>
    </location>
    <ligand>
        <name>ATP</name>
        <dbReference type="ChEBI" id="CHEBI:30616"/>
    </ligand>
</feature>
<dbReference type="GO" id="GO:0004017">
    <property type="term" value="F:AMP kinase activity"/>
    <property type="evidence" value="ECO:0007669"/>
    <property type="project" value="UniProtKB-UniRule"/>
</dbReference>
<evidence type="ECO:0000256" key="4">
    <source>
        <dbReference type="ARBA" id="ARBA00022777"/>
    </source>
</evidence>
<dbReference type="EC" id="2.7.4.3" evidence="5 7"/>
<comment type="subunit">
    <text evidence="5 7">Monomer.</text>
</comment>